<feature type="compositionally biased region" description="Basic and acidic residues" evidence="1">
    <location>
        <begin position="254"/>
        <end position="268"/>
    </location>
</feature>
<keyword evidence="3" id="KW-1185">Reference proteome</keyword>
<dbReference type="EMBL" id="ML213621">
    <property type="protein sequence ID" value="TFK35468.1"/>
    <property type="molecule type" value="Genomic_DNA"/>
</dbReference>
<reference evidence="2 3" key="1">
    <citation type="journal article" date="2019" name="Nat. Ecol. Evol.">
        <title>Megaphylogeny resolves global patterns of mushroom evolution.</title>
        <authorList>
            <person name="Varga T."/>
            <person name="Krizsan K."/>
            <person name="Foldi C."/>
            <person name="Dima B."/>
            <person name="Sanchez-Garcia M."/>
            <person name="Sanchez-Ramirez S."/>
            <person name="Szollosi G.J."/>
            <person name="Szarkandi J.G."/>
            <person name="Papp V."/>
            <person name="Albert L."/>
            <person name="Andreopoulos W."/>
            <person name="Angelini C."/>
            <person name="Antonin V."/>
            <person name="Barry K.W."/>
            <person name="Bougher N.L."/>
            <person name="Buchanan P."/>
            <person name="Buyck B."/>
            <person name="Bense V."/>
            <person name="Catcheside P."/>
            <person name="Chovatia M."/>
            <person name="Cooper J."/>
            <person name="Damon W."/>
            <person name="Desjardin D."/>
            <person name="Finy P."/>
            <person name="Geml J."/>
            <person name="Haridas S."/>
            <person name="Hughes K."/>
            <person name="Justo A."/>
            <person name="Karasinski D."/>
            <person name="Kautmanova I."/>
            <person name="Kiss B."/>
            <person name="Kocsube S."/>
            <person name="Kotiranta H."/>
            <person name="LaButti K.M."/>
            <person name="Lechner B.E."/>
            <person name="Liimatainen K."/>
            <person name="Lipzen A."/>
            <person name="Lukacs Z."/>
            <person name="Mihaltcheva S."/>
            <person name="Morgado L.N."/>
            <person name="Niskanen T."/>
            <person name="Noordeloos M.E."/>
            <person name="Ohm R.A."/>
            <person name="Ortiz-Santana B."/>
            <person name="Ovrebo C."/>
            <person name="Racz N."/>
            <person name="Riley R."/>
            <person name="Savchenko A."/>
            <person name="Shiryaev A."/>
            <person name="Soop K."/>
            <person name="Spirin V."/>
            <person name="Szebenyi C."/>
            <person name="Tomsovsky M."/>
            <person name="Tulloss R.E."/>
            <person name="Uehling J."/>
            <person name="Grigoriev I.V."/>
            <person name="Vagvolgyi C."/>
            <person name="Papp T."/>
            <person name="Martin F.M."/>
            <person name="Miettinen O."/>
            <person name="Hibbett D.S."/>
            <person name="Nagy L.G."/>
        </authorList>
    </citation>
    <scope>NUCLEOTIDE SEQUENCE [LARGE SCALE GENOMIC DNA]</scope>
    <source>
        <strain evidence="2 3">CBS 166.37</strain>
    </source>
</reference>
<gene>
    <name evidence="2" type="ORF">BDQ12DRAFT_688195</name>
</gene>
<organism evidence="2 3">
    <name type="scientific">Crucibulum laeve</name>
    <dbReference type="NCBI Taxonomy" id="68775"/>
    <lineage>
        <taxon>Eukaryota</taxon>
        <taxon>Fungi</taxon>
        <taxon>Dikarya</taxon>
        <taxon>Basidiomycota</taxon>
        <taxon>Agaricomycotina</taxon>
        <taxon>Agaricomycetes</taxon>
        <taxon>Agaricomycetidae</taxon>
        <taxon>Agaricales</taxon>
        <taxon>Agaricineae</taxon>
        <taxon>Nidulariaceae</taxon>
        <taxon>Crucibulum</taxon>
    </lineage>
</organism>
<evidence type="ECO:0000256" key="1">
    <source>
        <dbReference type="SAM" id="MobiDB-lite"/>
    </source>
</evidence>
<dbReference type="OrthoDB" id="3256408at2759"/>
<feature type="region of interest" description="Disordered" evidence="1">
    <location>
        <begin position="568"/>
        <end position="646"/>
    </location>
</feature>
<dbReference type="Proteomes" id="UP000308652">
    <property type="component" value="Unassembled WGS sequence"/>
</dbReference>
<evidence type="ECO:0000313" key="3">
    <source>
        <dbReference type="Proteomes" id="UP000308652"/>
    </source>
</evidence>
<sequence>MNIVALNSAMALSDNTQAFTGLSESSYPPVHHPFFSNFAGLPSQPSSNTLDFSGFISSPPQPLQFEALYPLAKKLHGQHANGPAAIEIEGSTYPSPPSSEPRENVPLPEDYSYNHRIPSRFFGGILDSPPVMEHEFLKAHTPLSPPPTIPTSTHALPPADHDEVLSLQTHNFSPPSYFFGCQSPGDEIDATNPLLSPLSPDWSTARMHIVHEPTSAENCCLLSGSASSSRSTLDELPEGPSPCRSLFSQSSLPERWEDAMDMQQEKQRNLPQSAPPYPFSSSSPDSITDDVDMGFDDPFFSPPHSPSIRTLSLLDDLDDLDDVMFTSPSSPSRRLCSSLPDDPEPSMPMLSPPCSPGPSVLSLPGAETDDDLLSSSLASSSSTMFGTDDDTVMPYDNHSLLLFDEPPPPRSPSPESFNIDPVILAEHPDPELHGLYEVGRRAQTAERIARQEHHLHEKNKSMQLALEARKTYKREKDRSREVATLLRLKLDKLSSGSSRTPAEEWSTAGSEALSLDELVQHPQPYSSHSHSQSQALSSPPKRTKTAKKANIKSVSQLVANMIFARHEQGQSSIRRAGTPLPPSPLSGRRTMSKSSRRSDAISWSTTGDSSSSMDEEGEANMSSWLDHPPPWNMSVEEDNQDLLSPL</sequence>
<protein>
    <submittedName>
        <fullName evidence="2">Uncharacterized protein</fullName>
    </submittedName>
</protein>
<feature type="compositionally biased region" description="Low complexity" evidence="1">
    <location>
        <begin position="522"/>
        <end position="540"/>
    </location>
</feature>
<feature type="region of interest" description="Disordered" evidence="1">
    <location>
        <begin position="87"/>
        <end position="110"/>
    </location>
</feature>
<feature type="region of interest" description="Disordered" evidence="1">
    <location>
        <begin position="227"/>
        <end position="306"/>
    </location>
</feature>
<accession>A0A5C3LU22</accession>
<evidence type="ECO:0000313" key="2">
    <source>
        <dbReference type="EMBL" id="TFK35468.1"/>
    </source>
</evidence>
<proteinExistence type="predicted"/>
<dbReference type="AlphaFoldDB" id="A0A5C3LU22"/>
<feature type="region of interest" description="Disordered" evidence="1">
    <location>
        <begin position="324"/>
        <end position="372"/>
    </location>
</feature>
<feature type="compositionally biased region" description="Low complexity" evidence="1">
    <location>
        <begin position="602"/>
        <end position="612"/>
    </location>
</feature>
<name>A0A5C3LU22_9AGAR</name>
<feature type="region of interest" description="Disordered" evidence="1">
    <location>
        <begin position="522"/>
        <end position="549"/>
    </location>
</feature>
<dbReference type="STRING" id="68775.A0A5C3LU22"/>
<feature type="compositionally biased region" description="Low complexity" evidence="1">
    <location>
        <begin position="327"/>
        <end position="340"/>
    </location>
</feature>